<name>A0A370R1V7_9GAMM</name>
<dbReference type="GO" id="GO:0055085">
    <property type="term" value="P:transmembrane transport"/>
    <property type="evidence" value="ECO:0007669"/>
    <property type="project" value="InterPro"/>
</dbReference>
<feature type="compositionally biased region" description="Polar residues" evidence="5">
    <location>
        <begin position="501"/>
        <end position="527"/>
    </location>
</feature>
<evidence type="ECO:0000256" key="5">
    <source>
        <dbReference type="SAM" id="MobiDB-lite"/>
    </source>
</evidence>
<feature type="transmembrane region" description="Helical" evidence="6">
    <location>
        <begin position="7"/>
        <end position="30"/>
    </location>
</feature>
<keyword evidence="3 6" id="KW-1133">Transmembrane helix</keyword>
<evidence type="ECO:0000256" key="6">
    <source>
        <dbReference type="SAM" id="Phobius"/>
    </source>
</evidence>
<evidence type="ECO:0000313" key="9">
    <source>
        <dbReference type="Proteomes" id="UP000254848"/>
    </source>
</evidence>
<feature type="transmembrane region" description="Helical" evidence="6">
    <location>
        <begin position="78"/>
        <end position="96"/>
    </location>
</feature>
<dbReference type="InterPro" id="IPR037682">
    <property type="entry name" value="TonB_C"/>
</dbReference>
<dbReference type="NCBIfam" id="TIGR01352">
    <property type="entry name" value="tonB_Cterm"/>
    <property type="match status" value="1"/>
</dbReference>
<proteinExistence type="predicted"/>
<dbReference type="Proteomes" id="UP000254848">
    <property type="component" value="Unassembled WGS sequence"/>
</dbReference>
<evidence type="ECO:0000256" key="3">
    <source>
        <dbReference type="ARBA" id="ARBA00022989"/>
    </source>
</evidence>
<dbReference type="Pfam" id="PF03544">
    <property type="entry name" value="TonB_C"/>
    <property type="match status" value="1"/>
</dbReference>
<dbReference type="Gene3D" id="3.30.1150.10">
    <property type="match status" value="1"/>
</dbReference>
<evidence type="ECO:0000256" key="1">
    <source>
        <dbReference type="ARBA" id="ARBA00004167"/>
    </source>
</evidence>
<evidence type="ECO:0000313" key="8">
    <source>
        <dbReference type="EMBL" id="RDK95904.1"/>
    </source>
</evidence>
<dbReference type="GO" id="GO:0016020">
    <property type="term" value="C:membrane"/>
    <property type="evidence" value="ECO:0007669"/>
    <property type="project" value="UniProtKB-SubCell"/>
</dbReference>
<keyword evidence="9" id="KW-1185">Reference proteome</keyword>
<organism evidence="8 9">
    <name type="scientific">Enterobacillus tribolii</name>
    <dbReference type="NCBI Taxonomy" id="1487935"/>
    <lineage>
        <taxon>Bacteria</taxon>
        <taxon>Pseudomonadati</taxon>
        <taxon>Pseudomonadota</taxon>
        <taxon>Gammaproteobacteria</taxon>
        <taxon>Enterobacterales</taxon>
        <taxon>Hafniaceae</taxon>
        <taxon>Enterobacillus</taxon>
    </lineage>
</organism>
<evidence type="ECO:0000256" key="2">
    <source>
        <dbReference type="ARBA" id="ARBA00022692"/>
    </source>
</evidence>
<dbReference type="AlphaFoldDB" id="A0A370R1V7"/>
<accession>A0A370R1V7</accession>
<comment type="subcellular location">
    <subcellularLocation>
        <location evidence="1">Membrane</location>
        <topology evidence="1">Single-pass membrane protein</topology>
    </subcellularLocation>
</comment>
<dbReference type="InterPro" id="IPR006260">
    <property type="entry name" value="TonB/TolA_C"/>
</dbReference>
<dbReference type="SUPFAM" id="SSF74653">
    <property type="entry name" value="TolA/TonB C-terminal domain"/>
    <property type="match status" value="1"/>
</dbReference>
<protein>
    <submittedName>
        <fullName evidence="8">TonB family protein</fullName>
    </submittedName>
</protein>
<gene>
    <name evidence="8" type="ORF">C8D90_102388</name>
</gene>
<feature type="transmembrane region" description="Helical" evidence="6">
    <location>
        <begin position="50"/>
        <end position="71"/>
    </location>
</feature>
<keyword evidence="2 6" id="KW-0812">Transmembrane</keyword>
<feature type="domain" description="TonB C-terminal" evidence="7">
    <location>
        <begin position="714"/>
        <end position="797"/>
    </location>
</feature>
<evidence type="ECO:0000256" key="4">
    <source>
        <dbReference type="ARBA" id="ARBA00023136"/>
    </source>
</evidence>
<reference evidence="8 9" key="1">
    <citation type="submission" date="2018-07" db="EMBL/GenBank/DDBJ databases">
        <title>Genomic Encyclopedia of Type Strains, Phase IV (KMG-IV): sequencing the most valuable type-strain genomes for metagenomic binning, comparative biology and taxonomic classification.</title>
        <authorList>
            <person name="Goeker M."/>
        </authorList>
    </citation>
    <scope>NUCLEOTIDE SEQUENCE [LARGE SCALE GENOMIC DNA]</scope>
    <source>
        <strain evidence="8 9">DSM 103736</strain>
    </source>
</reference>
<evidence type="ECO:0000259" key="7">
    <source>
        <dbReference type="PROSITE" id="PS52015"/>
    </source>
</evidence>
<keyword evidence="4 6" id="KW-0472">Membrane</keyword>
<dbReference type="RefSeq" id="WP_162844370.1">
    <property type="nucleotide sequence ID" value="NZ_QRAP01000002.1"/>
</dbReference>
<dbReference type="PROSITE" id="PS52015">
    <property type="entry name" value="TONB_CTD"/>
    <property type="match status" value="1"/>
</dbReference>
<sequence length="797" mass="88337">MKYVWGIIIALIGVWLLIPWWPAGVMLALYHALNMLSGALWPDALAPQEHWFLTSLWLAGVPVLLSSLLAFRAKKDKRYLLICGTVFVSLLTISLFNMPLTAEGGRRWKVANELQNTAWRSYYSTGESLVNSIEESAFREREKAQNNLGRLIAESGKRQPLSYLPEDAATAEAIWRRAIDGEGIAQLEERASWLVDQPDLMMAAAILGMERTNVALDPRRPGFVNVILANPHDGQAWQGLALQEILTLHNGREAGEAINKALGALIVAELSGNTASPLKARFEQMCRTLPDWVQQTYAILQARAQVDSARHQAQAIPPETAALADRGLPLPLNAFRDVSYLQNKNYGQANVDYGKYGILPESTSAIGLPAMRDHIGQATVQLSIDTNAAGVPVLIYVEQGSGYWQVDSVARSAAHSWRFTPTGKPERRIVPVEFVDNRMGWEGYYAGVEQLAQALALRMARNNPPAGDDPTRQLMTFRSGNIPEKGGRLVVSRPRDYLRSSPAQRTEGTNAQRWKSSVQELRQRNQTTPRDTDLLNHLATLEFMYYNVMHRLDAPRETDPAIRYEMLLSSRKHFLELIALEPNGFRGWYGWALTWVDEDAEVMAGGTVIARQLAAKVDKRATRLIQVFERMMMMRLPDNGRKRFSTIMARMEQRYQMTPPESENNASDYLANREKLAAQIVPAAQPLPARAAGRSTAGREKMAVVEGESGVVDFARAGVTPATRFSPKKIQTAGSTPAAGEVYLQIDVDRTGTPLLVMVTQSSGSEALDQGAVETAYLWRFSPGGAGKQVDVVVGYP</sequence>
<dbReference type="EMBL" id="QRAP01000002">
    <property type="protein sequence ID" value="RDK95904.1"/>
    <property type="molecule type" value="Genomic_DNA"/>
</dbReference>
<comment type="caution">
    <text evidence="8">The sequence shown here is derived from an EMBL/GenBank/DDBJ whole genome shotgun (WGS) entry which is preliminary data.</text>
</comment>
<feature type="region of interest" description="Disordered" evidence="5">
    <location>
        <begin position="498"/>
        <end position="527"/>
    </location>
</feature>